<sequence>MKQIILVIVVALTILNCKAQSPVLEMGVDALNDAPDNSYYKDVNNVLNDFEGTWLYTNGNTSLKITLVKYLQLYNGKYYEDLLIGGYQYIENGIEIVNTLDDANNPNLGISASIDGNLILKDCNYHPVNDCVDGEKSLRLGIDDPNSDKHWGILRLFKRTINGQDALKIIIEMTHVTDGEDPEDGDLPSPSIPWHIRNINLIKQ</sequence>
<dbReference type="Proteomes" id="UP000321578">
    <property type="component" value="Unassembled WGS sequence"/>
</dbReference>
<proteinExistence type="predicted"/>
<dbReference type="AlphaFoldDB" id="A0A5C6ZC99"/>
<protein>
    <recommendedName>
        <fullName evidence="2">DUF6705 domain-containing protein</fullName>
    </recommendedName>
</protein>
<comment type="caution">
    <text evidence="3">The sequence shown here is derived from an EMBL/GenBank/DDBJ whole genome shotgun (WGS) entry which is preliminary data.</text>
</comment>
<gene>
    <name evidence="3" type="ORF">ESY86_19795</name>
</gene>
<evidence type="ECO:0000313" key="3">
    <source>
        <dbReference type="EMBL" id="TXD86595.1"/>
    </source>
</evidence>
<evidence type="ECO:0000256" key="1">
    <source>
        <dbReference type="SAM" id="SignalP"/>
    </source>
</evidence>
<keyword evidence="1" id="KW-0732">Signal</keyword>
<feature type="chain" id="PRO_5022664822" description="DUF6705 domain-containing protein" evidence="1">
    <location>
        <begin position="20"/>
        <end position="204"/>
    </location>
</feature>
<feature type="signal peptide" evidence="1">
    <location>
        <begin position="1"/>
        <end position="19"/>
    </location>
</feature>
<organism evidence="3 4">
    <name type="scientific">Subsaximicrobium wynnwilliamsii</name>
    <dbReference type="NCBI Taxonomy" id="291179"/>
    <lineage>
        <taxon>Bacteria</taxon>
        <taxon>Pseudomonadati</taxon>
        <taxon>Bacteroidota</taxon>
        <taxon>Flavobacteriia</taxon>
        <taxon>Flavobacteriales</taxon>
        <taxon>Flavobacteriaceae</taxon>
        <taxon>Subsaximicrobium</taxon>
    </lineage>
</organism>
<keyword evidence="4" id="KW-1185">Reference proteome</keyword>
<dbReference type="RefSeq" id="WP_147088447.1">
    <property type="nucleotide sequence ID" value="NZ_VORM01000047.1"/>
</dbReference>
<dbReference type="EMBL" id="VORO01000048">
    <property type="protein sequence ID" value="TXD86595.1"/>
    <property type="molecule type" value="Genomic_DNA"/>
</dbReference>
<evidence type="ECO:0000259" key="2">
    <source>
        <dbReference type="Pfam" id="PF20448"/>
    </source>
</evidence>
<dbReference type="Pfam" id="PF20448">
    <property type="entry name" value="DUF6705"/>
    <property type="match status" value="1"/>
</dbReference>
<dbReference type="InterPro" id="IPR046551">
    <property type="entry name" value="DUF6705"/>
</dbReference>
<feature type="domain" description="DUF6705" evidence="2">
    <location>
        <begin position="1"/>
        <end position="165"/>
    </location>
</feature>
<dbReference type="OrthoDB" id="1261237at2"/>
<accession>A0A5C6ZC99</accession>
<reference evidence="3 4" key="1">
    <citation type="submission" date="2019-08" db="EMBL/GenBank/DDBJ databases">
        <title>Genomes of Subsaximicrobium wynnwilliamsii strains.</title>
        <authorList>
            <person name="Bowman J.P."/>
        </authorList>
    </citation>
    <scope>NUCLEOTIDE SEQUENCE [LARGE SCALE GENOMIC DNA]</scope>
    <source>
        <strain evidence="3 4">2-80-2</strain>
    </source>
</reference>
<evidence type="ECO:0000313" key="4">
    <source>
        <dbReference type="Proteomes" id="UP000321578"/>
    </source>
</evidence>
<name>A0A5C6ZC99_9FLAO</name>